<protein>
    <submittedName>
        <fullName evidence="1">Uncharacterized protein</fullName>
    </submittedName>
</protein>
<reference evidence="1" key="2">
    <citation type="submission" date="2018-03" db="EMBL/GenBank/DDBJ databases">
        <title>The Triticum urartu genome reveals the dynamic nature of wheat genome evolution.</title>
        <authorList>
            <person name="Ling H."/>
            <person name="Ma B."/>
            <person name="Shi X."/>
            <person name="Liu H."/>
            <person name="Dong L."/>
            <person name="Sun H."/>
            <person name="Cao Y."/>
            <person name="Gao Q."/>
            <person name="Zheng S."/>
            <person name="Li Y."/>
            <person name="Yu Y."/>
            <person name="Du H."/>
            <person name="Qi M."/>
            <person name="Li Y."/>
            <person name="Yu H."/>
            <person name="Cui Y."/>
            <person name="Wang N."/>
            <person name="Chen C."/>
            <person name="Wu H."/>
            <person name="Zhao Y."/>
            <person name="Zhang J."/>
            <person name="Li Y."/>
            <person name="Zhou W."/>
            <person name="Zhang B."/>
            <person name="Hu W."/>
            <person name="Eijk M."/>
            <person name="Tang J."/>
            <person name="Witsenboer H."/>
            <person name="Zhao S."/>
            <person name="Li Z."/>
            <person name="Zhang A."/>
            <person name="Wang D."/>
            <person name="Liang C."/>
        </authorList>
    </citation>
    <scope>NUCLEOTIDE SEQUENCE [LARGE SCALE GENOMIC DNA]</scope>
    <source>
        <strain evidence="1">cv. G1812</strain>
    </source>
</reference>
<reference evidence="2" key="1">
    <citation type="journal article" date="2013" name="Nature">
        <title>Draft genome of the wheat A-genome progenitor Triticum urartu.</title>
        <authorList>
            <person name="Ling H.Q."/>
            <person name="Zhao S."/>
            <person name="Liu D."/>
            <person name="Wang J."/>
            <person name="Sun H."/>
            <person name="Zhang C."/>
            <person name="Fan H."/>
            <person name="Li D."/>
            <person name="Dong L."/>
            <person name="Tao Y."/>
            <person name="Gao C."/>
            <person name="Wu H."/>
            <person name="Li Y."/>
            <person name="Cui Y."/>
            <person name="Guo X."/>
            <person name="Zheng S."/>
            <person name="Wang B."/>
            <person name="Yu K."/>
            <person name="Liang Q."/>
            <person name="Yang W."/>
            <person name="Lou X."/>
            <person name="Chen J."/>
            <person name="Feng M."/>
            <person name="Jian J."/>
            <person name="Zhang X."/>
            <person name="Luo G."/>
            <person name="Jiang Y."/>
            <person name="Liu J."/>
            <person name="Wang Z."/>
            <person name="Sha Y."/>
            <person name="Zhang B."/>
            <person name="Wu H."/>
            <person name="Tang D."/>
            <person name="Shen Q."/>
            <person name="Xue P."/>
            <person name="Zou S."/>
            <person name="Wang X."/>
            <person name="Liu X."/>
            <person name="Wang F."/>
            <person name="Yang Y."/>
            <person name="An X."/>
            <person name="Dong Z."/>
            <person name="Zhang K."/>
            <person name="Zhang X."/>
            <person name="Luo M.C."/>
            <person name="Dvorak J."/>
            <person name="Tong Y."/>
            <person name="Wang J."/>
            <person name="Yang H."/>
            <person name="Li Z."/>
            <person name="Wang D."/>
            <person name="Zhang A."/>
            <person name="Wang J."/>
        </authorList>
    </citation>
    <scope>NUCLEOTIDE SEQUENCE</scope>
    <source>
        <strain evidence="2">cv. G1812</strain>
    </source>
</reference>
<name>A0A8R7QA42_TRIUA</name>
<keyword evidence="2" id="KW-1185">Reference proteome</keyword>
<dbReference type="Gramene" id="TuG1812G0500000315.01.T01">
    <property type="protein sequence ID" value="TuG1812G0500000315.01.T01.cds248896"/>
    <property type="gene ID" value="TuG1812G0500000315.01"/>
</dbReference>
<dbReference type="AlphaFoldDB" id="A0A8R7QA42"/>
<evidence type="ECO:0000313" key="1">
    <source>
        <dbReference type="EnsemblPlants" id="TuG1812G0500000315.01.T01.cds248896"/>
    </source>
</evidence>
<dbReference type="Proteomes" id="UP000015106">
    <property type="component" value="Chromosome 5"/>
</dbReference>
<sequence length="148" mass="16727">FSWRFGAKNLQVRLPVSLTHHSVGVFPDVVGDLDVALLLKLILDLLLVLEVFIPQLVEETGVLALLSVEAGRLFPGQDGHHLLFTHHVLRRRKRASLALAMATLRAGLRKPLLSTMTPWHDHCLLLLRTGLRRPLLSTTTTRRLSRRR</sequence>
<evidence type="ECO:0000313" key="2">
    <source>
        <dbReference type="Proteomes" id="UP000015106"/>
    </source>
</evidence>
<organism evidence="1 2">
    <name type="scientific">Triticum urartu</name>
    <name type="common">Red wild einkorn</name>
    <name type="synonym">Crithodium urartu</name>
    <dbReference type="NCBI Taxonomy" id="4572"/>
    <lineage>
        <taxon>Eukaryota</taxon>
        <taxon>Viridiplantae</taxon>
        <taxon>Streptophyta</taxon>
        <taxon>Embryophyta</taxon>
        <taxon>Tracheophyta</taxon>
        <taxon>Spermatophyta</taxon>
        <taxon>Magnoliopsida</taxon>
        <taxon>Liliopsida</taxon>
        <taxon>Poales</taxon>
        <taxon>Poaceae</taxon>
        <taxon>BOP clade</taxon>
        <taxon>Pooideae</taxon>
        <taxon>Triticodae</taxon>
        <taxon>Triticeae</taxon>
        <taxon>Triticinae</taxon>
        <taxon>Triticum</taxon>
    </lineage>
</organism>
<proteinExistence type="predicted"/>
<dbReference type="EnsemblPlants" id="TuG1812G0500000315.01.T01">
    <property type="protein sequence ID" value="TuG1812G0500000315.01.T01.cds248896"/>
    <property type="gene ID" value="TuG1812G0500000315.01"/>
</dbReference>
<reference evidence="1" key="3">
    <citation type="submission" date="2022-06" db="UniProtKB">
        <authorList>
            <consortium name="EnsemblPlants"/>
        </authorList>
    </citation>
    <scope>IDENTIFICATION</scope>
</reference>
<accession>A0A8R7QA42</accession>